<proteinExistence type="inferred from homology"/>
<dbReference type="Gene3D" id="1.10.10.10">
    <property type="entry name" value="Winged helix-like DNA-binding domain superfamily/Winged helix DNA-binding domain"/>
    <property type="match status" value="1"/>
</dbReference>
<dbReference type="InterPro" id="IPR017685">
    <property type="entry name" value="ArgP"/>
</dbReference>
<dbReference type="GO" id="GO:0003677">
    <property type="term" value="F:DNA binding"/>
    <property type="evidence" value="ECO:0007669"/>
    <property type="project" value="UniProtKB-KW"/>
</dbReference>
<keyword evidence="8" id="KW-1185">Reference proteome</keyword>
<evidence type="ECO:0000313" key="7">
    <source>
        <dbReference type="EMBL" id="MBQ0933570.1"/>
    </source>
</evidence>
<dbReference type="InterPro" id="IPR036390">
    <property type="entry name" value="WH_DNA-bd_sf"/>
</dbReference>
<evidence type="ECO:0000256" key="3">
    <source>
        <dbReference type="ARBA" id="ARBA00023125"/>
    </source>
</evidence>
<dbReference type="NCBIfam" id="TIGR03298">
    <property type="entry name" value="argP"/>
    <property type="match status" value="1"/>
</dbReference>
<evidence type="ECO:0000256" key="4">
    <source>
        <dbReference type="ARBA" id="ARBA00023163"/>
    </source>
</evidence>
<sequence length="329" mass="35699">MLDRDQLETFATVAEQHSFERAATVLNITRGAVSQRVKALEESLAIVLLLRDKPVMPTAAGEALLRHVKALRLLEASSLRELGVSADADRPVPLAIAVNADSLATWFQPLLRELFARRLVALEVITDDQDHTSDRLQRGEVVGCISTDAKAASGFLSEPLGAMAYRCYATPGFIAEFLRGGLTVPNVLRAPAVLFNRKDALHDDFLHRKFGMRIDRYPRHYLPSPTALLDGIAMGAGYGLAPSIQAQALVQDGTLQELAPDDPVQVDLYWHHWETEPPIARDITAMIVGHAANCLIQPQASSGHPQSPSAPMPPVTANRAVPGHPVSAL</sequence>
<feature type="region of interest" description="Disordered" evidence="5">
    <location>
        <begin position="298"/>
        <end position="329"/>
    </location>
</feature>
<keyword evidence="3" id="KW-0238">DNA-binding</keyword>
<dbReference type="InterPro" id="IPR000847">
    <property type="entry name" value="LysR_HTH_N"/>
</dbReference>
<dbReference type="InterPro" id="IPR050176">
    <property type="entry name" value="LTTR"/>
</dbReference>
<dbReference type="InterPro" id="IPR036388">
    <property type="entry name" value="WH-like_DNA-bd_sf"/>
</dbReference>
<feature type="compositionally biased region" description="Polar residues" evidence="5">
    <location>
        <begin position="298"/>
        <end position="307"/>
    </location>
</feature>
<dbReference type="InterPro" id="IPR005119">
    <property type="entry name" value="LysR_subst-bd"/>
</dbReference>
<feature type="domain" description="HTH lysR-type" evidence="6">
    <location>
        <begin position="2"/>
        <end position="58"/>
    </location>
</feature>
<dbReference type="EMBL" id="JAGQDD010000033">
    <property type="protein sequence ID" value="MBQ0933570.1"/>
    <property type="molecule type" value="Genomic_DNA"/>
</dbReference>
<name>A0A941BE07_9BURK</name>
<keyword evidence="2" id="KW-0805">Transcription regulation</keyword>
<reference evidence="7 8" key="1">
    <citation type="submission" date="2021-04" db="EMBL/GenBank/DDBJ databases">
        <title>The genome sequence of Ideonella sp. 3Y2.</title>
        <authorList>
            <person name="Liu Y."/>
        </authorList>
    </citation>
    <scope>NUCLEOTIDE SEQUENCE [LARGE SCALE GENOMIC DNA]</scope>
    <source>
        <strain evidence="7 8">3Y2</strain>
    </source>
</reference>
<dbReference type="Gene3D" id="3.40.190.290">
    <property type="match status" value="1"/>
</dbReference>
<evidence type="ECO:0000256" key="1">
    <source>
        <dbReference type="ARBA" id="ARBA00009437"/>
    </source>
</evidence>
<dbReference type="PANTHER" id="PTHR30579">
    <property type="entry name" value="TRANSCRIPTIONAL REGULATOR"/>
    <property type="match status" value="1"/>
</dbReference>
<dbReference type="PANTHER" id="PTHR30579:SF2">
    <property type="entry name" value="HTH-TYPE TRANSCRIPTIONAL REGULATOR ARGP"/>
    <property type="match status" value="1"/>
</dbReference>
<dbReference type="PROSITE" id="PS50931">
    <property type="entry name" value="HTH_LYSR"/>
    <property type="match status" value="1"/>
</dbReference>
<dbReference type="NCBIfam" id="NF002964">
    <property type="entry name" value="PRK03635.1"/>
    <property type="match status" value="1"/>
</dbReference>
<gene>
    <name evidence="7" type="primary">argP</name>
    <name evidence="7" type="ORF">KAK03_24120</name>
</gene>
<evidence type="ECO:0000259" key="6">
    <source>
        <dbReference type="PROSITE" id="PS50931"/>
    </source>
</evidence>
<evidence type="ECO:0000256" key="5">
    <source>
        <dbReference type="SAM" id="MobiDB-lite"/>
    </source>
</evidence>
<evidence type="ECO:0000256" key="2">
    <source>
        <dbReference type="ARBA" id="ARBA00023015"/>
    </source>
</evidence>
<dbReference type="Pfam" id="PF03466">
    <property type="entry name" value="LysR_substrate"/>
    <property type="match status" value="1"/>
</dbReference>
<evidence type="ECO:0000313" key="8">
    <source>
        <dbReference type="Proteomes" id="UP000676246"/>
    </source>
</evidence>
<dbReference type="RefSeq" id="WP_210857235.1">
    <property type="nucleotide sequence ID" value="NZ_JAGQDD010000033.1"/>
</dbReference>
<dbReference type="SUPFAM" id="SSF46785">
    <property type="entry name" value="Winged helix' DNA-binding domain"/>
    <property type="match status" value="1"/>
</dbReference>
<dbReference type="Proteomes" id="UP000676246">
    <property type="component" value="Unassembled WGS sequence"/>
</dbReference>
<organism evidence="7 8">
    <name type="scientific">Ideonella alba</name>
    <dbReference type="NCBI Taxonomy" id="2824118"/>
    <lineage>
        <taxon>Bacteria</taxon>
        <taxon>Pseudomonadati</taxon>
        <taxon>Pseudomonadota</taxon>
        <taxon>Betaproteobacteria</taxon>
        <taxon>Burkholderiales</taxon>
        <taxon>Sphaerotilaceae</taxon>
        <taxon>Ideonella</taxon>
    </lineage>
</organism>
<dbReference type="SUPFAM" id="SSF53850">
    <property type="entry name" value="Periplasmic binding protein-like II"/>
    <property type="match status" value="1"/>
</dbReference>
<dbReference type="GO" id="GO:0003700">
    <property type="term" value="F:DNA-binding transcription factor activity"/>
    <property type="evidence" value="ECO:0007669"/>
    <property type="project" value="InterPro"/>
</dbReference>
<dbReference type="Pfam" id="PF00126">
    <property type="entry name" value="HTH_1"/>
    <property type="match status" value="1"/>
</dbReference>
<dbReference type="NCBIfam" id="NF009888">
    <property type="entry name" value="PRK13348.1"/>
    <property type="match status" value="1"/>
</dbReference>
<dbReference type="AlphaFoldDB" id="A0A941BE07"/>
<keyword evidence="4" id="KW-0804">Transcription</keyword>
<comment type="caution">
    <text evidence="7">The sequence shown here is derived from an EMBL/GenBank/DDBJ whole genome shotgun (WGS) entry which is preliminary data.</text>
</comment>
<accession>A0A941BE07</accession>
<protein>
    <submittedName>
        <fullName evidence="7">HTH-type transcriptional regulator ArgP</fullName>
    </submittedName>
</protein>
<comment type="similarity">
    <text evidence="1">Belongs to the LysR transcriptional regulatory family.</text>
</comment>